<keyword evidence="2" id="KW-0862">Zinc</keyword>
<keyword evidence="6" id="KW-0539">Nucleus</keyword>
<dbReference type="Pfam" id="PF11951">
    <property type="entry name" value="Fungal_trans_2"/>
    <property type="match status" value="1"/>
</dbReference>
<dbReference type="Pfam" id="PF00172">
    <property type="entry name" value="Zn_clus"/>
    <property type="match status" value="1"/>
</dbReference>
<dbReference type="GO" id="GO:0008270">
    <property type="term" value="F:zinc ion binding"/>
    <property type="evidence" value="ECO:0007669"/>
    <property type="project" value="InterPro"/>
</dbReference>
<dbReference type="PANTHER" id="PTHR36206:SF16">
    <property type="entry name" value="TRANSCRIPTION FACTOR DOMAIN-CONTAINING PROTEIN-RELATED"/>
    <property type="match status" value="1"/>
</dbReference>
<evidence type="ECO:0000256" key="1">
    <source>
        <dbReference type="ARBA" id="ARBA00022723"/>
    </source>
</evidence>
<accession>A0A8K0SIL6</accession>
<gene>
    <name evidence="8" type="ORF">B0I35DRAFT_151623</name>
</gene>
<sequence>MPPRGQRSHVKTGCQTCKVRRVKCDEARPICLKCTHSGRICSGYGVWGGGSFHAPINVNDLSNHHRTTALGRYNTGLELVNKTDEEKRAFEFFCRSPSLKISGMFKSKFWDLLLVQLSLSEPVVFHALVAIGSSFRGSRAKEPLAVQRDDRLSLQSYNRAIQQIGHLLKQRDPHSIRVAAVTCILFICIEMLRRRQTMVAKHYHYGLELLQEVQKQRQPIDKLITDAFSRITMHLNLLGQTSQTLYGIPSLPGPIPVLRSNDTFPTLDSAKDALEHLWTSVFELQGQAEQIGLEKTSVPPDLVRRQTNLRVQLSTWKDMFHESMRTTLANPTAMELIKSRMLRSYHIMAGIVLGQCLSGREIAYDAFTPDFAAMLSQVIETLRLSGCYGVFQPGQPKICDADGSFSLEMGGYPTIYFIAMKCRVPRLRRQAIRLLRGARHNEGIATGPILYQIACKIMSLEDPNNTASGFGGSGMVSDTGPSEALVPEESRFHNVKIALSLDETGGTAELTCTKYRSGATPGWETTKHSIDLAIGPKFEGLPNI</sequence>
<dbReference type="PROSITE" id="PS00463">
    <property type="entry name" value="ZN2_CY6_FUNGAL_1"/>
    <property type="match status" value="1"/>
</dbReference>
<feature type="domain" description="Zn(2)-C6 fungal-type" evidence="7">
    <location>
        <begin position="13"/>
        <end position="42"/>
    </location>
</feature>
<dbReference type="AlphaFoldDB" id="A0A8K0SIL6"/>
<dbReference type="InterPro" id="IPR036864">
    <property type="entry name" value="Zn2-C6_fun-type_DNA-bd_sf"/>
</dbReference>
<dbReference type="InterPro" id="IPR021858">
    <property type="entry name" value="Fun_TF"/>
</dbReference>
<evidence type="ECO:0000256" key="6">
    <source>
        <dbReference type="ARBA" id="ARBA00023242"/>
    </source>
</evidence>
<evidence type="ECO:0000313" key="8">
    <source>
        <dbReference type="EMBL" id="KAH7304246.1"/>
    </source>
</evidence>
<keyword evidence="9" id="KW-1185">Reference proteome</keyword>
<reference evidence="8" key="1">
    <citation type="journal article" date="2021" name="Nat. Commun.">
        <title>Genetic determinants of endophytism in the Arabidopsis root mycobiome.</title>
        <authorList>
            <person name="Mesny F."/>
            <person name="Miyauchi S."/>
            <person name="Thiergart T."/>
            <person name="Pickel B."/>
            <person name="Atanasova L."/>
            <person name="Karlsson M."/>
            <person name="Huettel B."/>
            <person name="Barry K.W."/>
            <person name="Haridas S."/>
            <person name="Chen C."/>
            <person name="Bauer D."/>
            <person name="Andreopoulos W."/>
            <person name="Pangilinan J."/>
            <person name="LaButti K."/>
            <person name="Riley R."/>
            <person name="Lipzen A."/>
            <person name="Clum A."/>
            <person name="Drula E."/>
            <person name="Henrissat B."/>
            <person name="Kohler A."/>
            <person name="Grigoriev I.V."/>
            <person name="Martin F.M."/>
            <person name="Hacquard S."/>
        </authorList>
    </citation>
    <scope>NUCLEOTIDE SEQUENCE</scope>
    <source>
        <strain evidence="8">MPI-CAGE-CH-0235</strain>
    </source>
</reference>
<keyword evidence="3" id="KW-0805">Transcription regulation</keyword>
<dbReference type="PROSITE" id="PS50048">
    <property type="entry name" value="ZN2_CY6_FUNGAL_2"/>
    <property type="match status" value="1"/>
</dbReference>
<dbReference type="EMBL" id="JAGPNK010000024">
    <property type="protein sequence ID" value="KAH7304246.1"/>
    <property type="molecule type" value="Genomic_DNA"/>
</dbReference>
<name>A0A8K0SIL6_9HYPO</name>
<evidence type="ECO:0000313" key="9">
    <source>
        <dbReference type="Proteomes" id="UP000813444"/>
    </source>
</evidence>
<keyword evidence="5" id="KW-0804">Transcription</keyword>
<evidence type="ECO:0000256" key="4">
    <source>
        <dbReference type="ARBA" id="ARBA00023125"/>
    </source>
</evidence>
<comment type="caution">
    <text evidence="8">The sequence shown here is derived from an EMBL/GenBank/DDBJ whole genome shotgun (WGS) entry which is preliminary data.</text>
</comment>
<proteinExistence type="predicted"/>
<dbReference type="GO" id="GO:0003677">
    <property type="term" value="F:DNA binding"/>
    <property type="evidence" value="ECO:0007669"/>
    <property type="project" value="UniProtKB-KW"/>
</dbReference>
<evidence type="ECO:0000256" key="3">
    <source>
        <dbReference type="ARBA" id="ARBA00023015"/>
    </source>
</evidence>
<protein>
    <recommendedName>
        <fullName evidence="7">Zn(2)-C6 fungal-type domain-containing protein</fullName>
    </recommendedName>
</protein>
<evidence type="ECO:0000256" key="5">
    <source>
        <dbReference type="ARBA" id="ARBA00023163"/>
    </source>
</evidence>
<keyword evidence="1" id="KW-0479">Metal-binding</keyword>
<dbReference type="Proteomes" id="UP000813444">
    <property type="component" value="Unassembled WGS sequence"/>
</dbReference>
<evidence type="ECO:0000256" key="2">
    <source>
        <dbReference type="ARBA" id="ARBA00022833"/>
    </source>
</evidence>
<dbReference type="SMART" id="SM00066">
    <property type="entry name" value="GAL4"/>
    <property type="match status" value="1"/>
</dbReference>
<dbReference type="GO" id="GO:0000981">
    <property type="term" value="F:DNA-binding transcription factor activity, RNA polymerase II-specific"/>
    <property type="evidence" value="ECO:0007669"/>
    <property type="project" value="InterPro"/>
</dbReference>
<keyword evidence="4" id="KW-0238">DNA-binding</keyword>
<dbReference type="Gene3D" id="4.10.240.10">
    <property type="entry name" value="Zn(2)-C6 fungal-type DNA-binding domain"/>
    <property type="match status" value="1"/>
</dbReference>
<dbReference type="InterPro" id="IPR052360">
    <property type="entry name" value="Transcr_Regulatory_Proteins"/>
</dbReference>
<dbReference type="InterPro" id="IPR001138">
    <property type="entry name" value="Zn2Cys6_DnaBD"/>
</dbReference>
<organism evidence="8 9">
    <name type="scientific">Stachybotrys elegans</name>
    <dbReference type="NCBI Taxonomy" id="80388"/>
    <lineage>
        <taxon>Eukaryota</taxon>
        <taxon>Fungi</taxon>
        <taxon>Dikarya</taxon>
        <taxon>Ascomycota</taxon>
        <taxon>Pezizomycotina</taxon>
        <taxon>Sordariomycetes</taxon>
        <taxon>Hypocreomycetidae</taxon>
        <taxon>Hypocreales</taxon>
        <taxon>Stachybotryaceae</taxon>
        <taxon>Stachybotrys</taxon>
    </lineage>
</organism>
<dbReference type="PANTHER" id="PTHR36206">
    <property type="entry name" value="ASPERCRYPTIN BIOSYNTHESIS CLUSTER-SPECIFIC TRANSCRIPTION REGULATOR ATNN-RELATED"/>
    <property type="match status" value="1"/>
</dbReference>
<evidence type="ECO:0000259" key="7">
    <source>
        <dbReference type="PROSITE" id="PS50048"/>
    </source>
</evidence>
<dbReference type="CDD" id="cd00067">
    <property type="entry name" value="GAL4"/>
    <property type="match status" value="1"/>
</dbReference>
<dbReference type="OrthoDB" id="3145928at2759"/>
<dbReference type="SUPFAM" id="SSF57701">
    <property type="entry name" value="Zn2/Cys6 DNA-binding domain"/>
    <property type="match status" value="1"/>
</dbReference>